<dbReference type="CDD" id="cd07518">
    <property type="entry name" value="HAD_YbiV-Like"/>
    <property type="match status" value="1"/>
</dbReference>
<dbReference type="GO" id="GO:0000287">
    <property type="term" value="F:magnesium ion binding"/>
    <property type="evidence" value="ECO:0007669"/>
    <property type="project" value="TreeGrafter"/>
</dbReference>
<dbReference type="PANTHER" id="PTHR10000">
    <property type="entry name" value="PHOSPHOSERINE PHOSPHATASE"/>
    <property type="match status" value="1"/>
</dbReference>
<sequence length="267" mass="30061">MSWSEIKFIAADMDGTLLDPSGKLAPEFFHIYQTLEDKGIIFAAASGRQYYSLRETFAPINDRMMFIAENGTLVMHQGKELYSCGLASTDIKDTIQLARTIDGAHIVLCGKESAYVETKHPEAIEEISKYYHRCQYVPDLLDVDEAFIKVAICHFEGSQEKLHTSFSERFDATHQVVVSAKIWLDVMNAEASKGAAIRHLQQTLGFTRQQTMSFGDYFNDVEMLEQSYHSYAMANAHPEVKALARFIAPSNEESGVLQVIQQQVLSD</sequence>
<dbReference type="SFLD" id="SFLDG01144">
    <property type="entry name" value="C2.B.4:_PGP_Like"/>
    <property type="match status" value="1"/>
</dbReference>
<comment type="caution">
    <text evidence="1">The sequence shown here is derived from an EMBL/GenBank/DDBJ whole genome shotgun (WGS) entry which is preliminary data.</text>
</comment>
<dbReference type="SUPFAM" id="SSF56784">
    <property type="entry name" value="HAD-like"/>
    <property type="match status" value="1"/>
</dbReference>
<protein>
    <submittedName>
        <fullName evidence="1">HAD family hydrolase</fullName>
    </submittedName>
</protein>
<dbReference type="InterPro" id="IPR006379">
    <property type="entry name" value="HAD-SF_hydro_IIB"/>
</dbReference>
<dbReference type="NCBIfam" id="TIGR01484">
    <property type="entry name" value="HAD-SF-IIB"/>
    <property type="match status" value="1"/>
</dbReference>
<dbReference type="EMBL" id="PDGH01000102">
    <property type="protein sequence ID" value="POB46398.1"/>
    <property type="molecule type" value="Genomic_DNA"/>
</dbReference>
<dbReference type="SFLD" id="SFLDG01140">
    <property type="entry name" value="C2.B:_Phosphomannomutase_and_P"/>
    <property type="match status" value="1"/>
</dbReference>
<dbReference type="AlphaFoldDB" id="A0A2S3R0T4"/>
<evidence type="ECO:0000313" key="1">
    <source>
        <dbReference type="EMBL" id="POB46398.1"/>
    </source>
</evidence>
<proteinExistence type="predicted"/>
<dbReference type="PANTHER" id="PTHR10000:SF53">
    <property type="entry name" value="5-AMINO-6-(5-PHOSPHO-D-RIBITYLAMINO)URACIL PHOSPHATASE YBJI-RELATED"/>
    <property type="match status" value="1"/>
</dbReference>
<dbReference type="Gene3D" id="3.30.1240.10">
    <property type="match status" value="1"/>
</dbReference>
<dbReference type="NCBIfam" id="TIGR00099">
    <property type="entry name" value="Cof-subfamily"/>
    <property type="match status" value="1"/>
</dbReference>
<dbReference type="Proteomes" id="UP000237466">
    <property type="component" value="Unassembled WGS sequence"/>
</dbReference>
<dbReference type="Gene3D" id="3.40.50.1000">
    <property type="entry name" value="HAD superfamily/HAD-like"/>
    <property type="match status" value="1"/>
</dbReference>
<dbReference type="InterPro" id="IPR023214">
    <property type="entry name" value="HAD_sf"/>
</dbReference>
<evidence type="ECO:0000313" key="2">
    <source>
        <dbReference type="Proteomes" id="UP000237466"/>
    </source>
</evidence>
<dbReference type="InterPro" id="IPR036412">
    <property type="entry name" value="HAD-like_sf"/>
</dbReference>
<accession>A0A2S3R0T4</accession>
<dbReference type="SFLD" id="SFLDS00003">
    <property type="entry name" value="Haloacid_Dehalogenase"/>
    <property type="match status" value="1"/>
</dbReference>
<dbReference type="GO" id="GO:0005829">
    <property type="term" value="C:cytosol"/>
    <property type="evidence" value="ECO:0007669"/>
    <property type="project" value="TreeGrafter"/>
</dbReference>
<organism evidence="1 2">
    <name type="scientific">Vibrio vulnificus</name>
    <dbReference type="NCBI Taxonomy" id="672"/>
    <lineage>
        <taxon>Bacteria</taxon>
        <taxon>Pseudomonadati</taxon>
        <taxon>Pseudomonadota</taxon>
        <taxon>Gammaproteobacteria</taxon>
        <taxon>Vibrionales</taxon>
        <taxon>Vibrionaceae</taxon>
        <taxon>Vibrio</taxon>
    </lineage>
</organism>
<dbReference type="RefSeq" id="WP_045598552.1">
    <property type="nucleotide sequence ID" value="NZ_JASMUA010000001.1"/>
</dbReference>
<gene>
    <name evidence="1" type="ORF">CRN52_14705</name>
</gene>
<dbReference type="Pfam" id="PF08282">
    <property type="entry name" value="Hydrolase_3"/>
    <property type="match status" value="1"/>
</dbReference>
<dbReference type="InterPro" id="IPR000150">
    <property type="entry name" value="Cof"/>
</dbReference>
<keyword evidence="1" id="KW-0378">Hydrolase</keyword>
<reference evidence="1 2" key="1">
    <citation type="journal article" date="2018" name="Front. Microbiol.">
        <title>Phylogeny of Vibrio vulnificus from the Analysis of the Core-Genome: Implications for Intra-Species Taxonomy.</title>
        <authorList>
            <person name="Roig F.J."/>
            <person name="Gonzalez-Candelas F."/>
            <person name="Sanjuan E."/>
            <person name="Fouz B."/>
            <person name="Feil E.J."/>
            <person name="Llorens C."/>
            <person name="Baker-Austin C."/>
            <person name="Oliver J.D."/>
            <person name="Danin-Poleg Y."/>
            <person name="Gibas C.J."/>
            <person name="Kashi Y."/>
            <person name="Gulig P.A."/>
            <person name="Morrison S.S."/>
            <person name="Amaro C."/>
        </authorList>
    </citation>
    <scope>NUCLEOTIDE SEQUENCE [LARGE SCALE GENOMIC DNA]</scope>
    <source>
        <strain evidence="1 2">CECT4608</strain>
    </source>
</reference>
<dbReference type="GO" id="GO:0016791">
    <property type="term" value="F:phosphatase activity"/>
    <property type="evidence" value="ECO:0007669"/>
    <property type="project" value="TreeGrafter"/>
</dbReference>
<name>A0A2S3R0T4_VIBVL</name>